<keyword evidence="1" id="KW-0732">Signal</keyword>
<dbReference type="EMBL" id="JACHHP010000001">
    <property type="protein sequence ID" value="MBB5206763.1"/>
    <property type="molecule type" value="Genomic_DNA"/>
</dbReference>
<dbReference type="RefSeq" id="WP_183959049.1">
    <property type="nucleotide sequence ID" value="NZ_JACHHP010000001.1"/>
</dbReference>
<evidence type="ECO:0000313" key="4">
    <source>
        <dbReference type="Proteomes" id="UP000521199"/>
    </source>
</evidence>
<organism evidence="3 4">
    <name type="scientific">Chiayiivirga flava</name>
    <dbReference type="NCBI Taxonomy" id="659595"/>
    <lineage>
        <taxon>Bacteria</taxon>
        <taxon>Pseudomonadati</taxon>
        <taxon>Pseudomonadota</taxon>
        <taxon>Gammaproteobacteria</taxon>
        <taxon>Lysobacterales</taxon>
        <taxon>Lysobacteraceae</taxon>
        <taxon>Chiayiivirga</taxon>
    </lineage>
</organism>
<dbReference type="InterPro" id="IPR014004">
    <property type="entry name" value="Transpt-assoc_nodulatn_dom_bac"/>
</dbReference>
<dbReference type="PANTHER" id="PTHR34606:SF15">
    <property type="entry name" value="BON DOMAIN-CONTAINING PROTEIN"/>
    <property type="match status" value="1"/>
</dbReference>
<comment type="caution">
    <text evidence="3">The sequence shown here is derived from an EMBL/GenBank/DDBJ whole genome shotgun (WGS) entry which is preliminary data.</text>
</comment>
<feature type="chain" id="PRO_5030692115" evidence="1">
    <location>
        <begin position="28"/>
        <end position="115"/>
    </location>
</feature>
<name>A0A7W8D5S3_9GAMM</name>
<evidence type="ECO:0000256" key="1">
    <source>
        <dbReference type="SAM" id="SignalP"/>
    </source>
</evidence>
<gene>
    <name evidence="3" type="ORF">HNQ52_000279</name>
</gene>
<keyword evidence="4" id="KW-1185">Reference proteome</keyword>
<dbReference type="PANTHER" id="PTHR34606">
    <property type="entry name" value="BON DOMAIN-CONTAINING PROTEIN"/>
    <property type="match status" value="1"/>
</dbReference>
<protein>
    <submittedName>
        <fullName evidence="3">Hyperosmotically inducible protein</fullName>
    </submittedName>
</protein>
<dbReference type="Proteomes" id="UP000521199">
    <property type="component" value="Unassembled WGS sequence"/>
</dbReference>
<dbReference type="InterPro" id="IPR007055">
    <property type="entry name" value="BON_dom"/>
</dbReference>
<dbReference type="PROSITE" id="PS50914">
    <property type="entry name" value="BON"/>
    <property type="match status" value="1"/>
</dbReference>
<dbReference type="Pfam" id="PF04972">
    <property type="entry name" value="BON"/>
    <property type="match status" value="1"/>
</dbReference>
<dbReference type="SMART" id="SM00749">
    <property type="entry name" value="BON"/>
    <property type="match status" value="1"/>
</dbReference>
<feature type="domain" description="BON" evidence="2">
    <location>
        <begin position="47"/>
        <end position="115"/>
    </location>
</feature>
<dbReference type="AlphaFoldDB" id="A0A7W8D5S3"/>
<proteinExistence type="predicted"/>
<evidence type="ECO:0000313" key="3">
    <source>
        <dbReference type="EMBL" id="MBB5206763.1"/>
    </source>
</evidence>
<sequence length="115" mass="11902">MNNKIRTLTAAIFSTALLFSVSGASFAADDTMKTGAASETDSAQPGTDTWITTKVKADLLATENVDGTKINVTTVNGVVTLAGVLDDQAQVDRAIALTKAIEGVTGVETKALKTR</sequence>
<reference evidence="3 4" key="1">
    <citation type="submission" date="2020-08" db="EMBL/GenBank/DDBJ databases">
        <title>Genomic Encyclopedia of Type Strains, Phase IV (KMG-IV): sequencing the most valuable type-strain genomes for metagenomic binning, comparative biology and taxonomic classification.</title>
        <authorList>
            <person name="Goeker M."/>
        </authorList>
    </citation>
    <scope>NUCLEOTIDE SEQUENCE [LARGE SCALE GENOMIC DNA]</scope>
    <source>
        <strain evidence="3 4">DSM 24163</strain>
    </source>
</reference>
<evidence type="ECO:0000259" key="2">
    <source>
        <dbReference type="PROSITE" id="PS50914"/>
    </source>
</evidence>
<dbReference type="Gene3D" id="3.30.1340.30">
    <property type="match status" value="1"/>
</dbReference>
<dbReference type="InterPro" id="IPR051686">
    <property type="entry name" value="Lipoprotein_DolP"/>
</dbReference>
<accession>A0A7W8D5S3</accession>
<feature type="signal peptide" evidence="1">
    <location>
        <begin position="1"/>
        <end position="27"/>
    </location>
</feature>